<dbReference type="EMBL" id="CAJHUC010001709">
    <property type="protein sequence ID" value="CAD7702094.1"/>
    <property type="molecule type" value="Genomic_DNA"/>
</dbReference>
<evidence type="ECO:0000256" key="4">
    <source>
        <dbReference type="ARBA" id="ARBA00022833"/>
    </source>
</evidence>
<keyword evidence="11" id="KW-1185">Reference proteome</keyword>
<feature type="domain" description="Oligopeptidase F N-terminal" evidence="9">
    <location>
        <begin position="159"/>
        <end position="225"/>
    </location>
</feature>
<evidence type="ECO:0000256" key="3">
    <source>
        <dbReference type="ARBA" id="ARBA00022801"/>
    </source>
</evidence>
<dbReference type="CDD" id="cd09608">
    <property type="entry name" value="M3B_PepF"/>
    <property type="match status" value="1"/>
</dbReference>
<comment type="similarity">
    <text evidence="6">Belongs to the peptidase M3 family.</text>
</comment>
<dbReference type="Gene3D" id="1.20.140.70">
    <property type="entry name" value="Oligopeptidase f, N-terminal domain"/>
    <property type="match status" value="1"/>
</dbReference>
<protein>
    <recommendedName>
        <fullName evidence="12">Oligoendopeptidase F</fullName>
    </recommendedName>
</protein>
<evidence type="ECO:0008006" key="12">
    <source>
        <dbReference type="Google" id="ProtNLM"/>
    </source>
</evidence>
<dbReference type="GO" id="GO:0046872">
    <property type="term" value="F:metal ion binding"/>
    <property type="evidence" value="ECO:0007669"/>
    <property type="project" value="UniProtKB-UniRule"/>
</dbReference>
<dbReference type="GO" id="GO:0006508">
    <property type="term" value="P:proteolysis"/>
    <property type="evidence" value="ECO:0007669"/>
    <property type="project" value="UniProtKB-KW"/>
</dbReference>
<accession>A0A8S1J875</accession>
<organism evidence="10 11">
    <name type="scientific">Ostreobium quekettii</name>
    <dbReference type="NCBI Taxonomy" id="121088"/>
    <lineage>
        <taxon>Eukaryota</taxon>
        <taxon>Viridiplantae</taxon>
        <taxon>Chlorophyta</taxon>
        <taxon>core chlorophytes</taxon>
        <taxon>Ulvophyceae</taxon>
        <taxon>TCBD clade</taxon>
        <taxon>Bryopsidales</taxon>
        <taxon>Ostreobineae</taxon>
        <taxon>Ostreobiaceae</taxon>
        <taxon>Ostreobium</taxon>
    </lineage>
</organism>
<dbReference type="Gene3D" id="1.10.1370.20">
    <property type="entry name" value="Oligoendopeptidase f, C-terminal domain"/>
    <property type="match status" value="1"/>
</dbReference>
<keyword evidence="3 6" id="KW-0378">Hydrolase</keyword>
<evidence type="ECO:0000256" key="2">
    <source>
        <dbReference type="ARBA" id="ARBA00022723"/>
    </source>
</evidence>
<evidence type="ECO:0000256" key="6">
    <source>
        <dbReference type="RuleBase" id="RU003435"/>
    </source>
</evidence>
<evidence type="ECO:0000256" key="5">
    <source>
        <dbReference type="ARBA" id="ARBA00023049"/>
    </source>
</evidence>
<dbReference type="OrthoDB" id="2445at2759"/>
<proteinExistence type="inferred from homology"/>
<evidence type="ECO:0000259" key="8">
    <source>
        <dbReference type="Pfam" id="PF01432"/>
    </source>
</evidence>
<dbReference type="InterPro" id="IPR001567">
    <property type="entry name" value="Pept_M3A_M3B_dom"/>
</dbReference>
<comment type="cofactor">
    <cofactor evidence="6">
        <name>Zn(2+)</name>
        <dbReference type="ChEBI" id="CHEBI:29105"/>
    </cofactor>
    <text evidence="6">Binds 1 zinc ion.</text>
</comment>
<evidence type="ECO:0000256" key="7">
    <source>
        <dbReference type="SAM" id="SignalP"/>
    </source>
</evidence>
<evidence type="ECO:0000256" key="1">
    <source>
        <dbReference type="ARBA" id="ARBA00022670"/>
    </source>
</evidence>
<keyword evidence="2 6" id="KW-0479">Metal-binding</keyword>
<dbReference type="InterPro" id="IPR013647">
    <property type="entry name" value="OligopepF_N_dom"/>
</dbReference>
<comment type="caution">
    <text evidence="10">The sequence shown here is derived from an EMBL/GenBank/DDBJ whole genome shotgun (WGS) entry which is preliminary data.</text>
</comment>
<keyword evidence="4 6" id="KW-0862">Zinc</keyword>
<feature type="domain" description="Peptidase M3A/M3B catalytic" evidence="8">
    <location>
        <begin position="250"/>
        <end position="619"/>
    </location>
</feature>
<dbReference type="Pfam" id="PF08439">
    <property type="entry name" value="Peptidase_M3_N"/>
    <property type="match status" value="1"/>
</dbReference>
<dbReference type="Gene3D" id="1.10.287.830">
    <property type="entry name" value="putative peptidase helix hairpin domain like"/>
    <property type="match status" value="1"/>
</dbReference>
<evidence type="ECO:0000259" key="9">
    <source>
        <dbReference type="Pfam" id="PF08439"/>
    </source>
</evidence>
<dbReference type="AlphaFoldDB" id="A0A8S1J875"/>
<dbReference type="Proteomes" id="UP000708148">
    <property type="component" value="Unassembled WGS sequence"/>
</dbReference>
<keyword evidence="1 6" id="KW-0645">Protease</keyword>
<sequence length="680" mass="74189">MSALKAQGLPPAAARARLARLPALLVAALALLCTPRIRAAVECAEDLIYESRDDVPLRFRWDPADVFQDKEEFDVAVAAAEAAIPEIGAWKGRLGSSTEDLVSALNASYELSRSVGEIYFFAKIQLDVNSTDPGAAAMVGVASSLAARADEASSFVGPEIAALPRARLDALLEEPSMAPYRHVIENVNRTKAHIRSPEVELVLAGASQLARGPQDISNHLLNSDIVWPTVVGTNGEDVQVTPATYGRISRSPDREFRRVGRAALLRTYEAFGNTLSASLATHVQGQAWVSRVTRYNSSLERALDGANVPVRVVRSLVDAVHGNFGAVHNYTALRKRALGVETLYAHDSAVDLVPNDDKRYCFEDAWTMAMAFWREVFGEEYASVAETAFANRWIDVFPNTGKRGGAYAWVAYGNHPYMLLNWAGTFGDVATLVHEMGHVVHMNLTHTNQPFHYSSPSVFVQEVASVTSENLFIDWAIGRSEDPKERAVMLNAAVRLAEGAFITQTLFHEFEEAIYSDAENGRPLTKETMGAAFLDLITAYYGPDITFNASDSVTFLRVPHFYFNYYVWVYATSYAAGEAIASRFRSGDQGVVDDFLSMLKLGSSVYPLDVVRAAGVDLLDPSVVGAVMSRFQNLTESLEMELDMVSDGKSVVTAGADAEGTASMAVPLLLLLALPFITYL</sequence>
<dbReference type="Pfam" id="PF01432">
    <property type="entry name" value="Peptidase_M3"/>
    <property type="match status" value="1"/>
</dbReference>
<keyword evidence="5 6" id="KW-0482">Metalloprotease</keyword>
<dbReference type="GO" id="GO:0004222">
    <property type="term" value="F:metalloendopeptidase activity"/>
    <property type="evidence" value="ECO:0007669"/>
    <property type="project" value="InterPro"/>
</dbReference>
<evidence type="ECO:0000313" key="11">
    <source>
        <dbReference type="Proteomes" id="UP000708148"/>
    </source>
</evidence>
<evidence type="ECO:0000313" key="10">
    <source>
        <dbReference type="EMBL" id="CAD7702094.1"/>
    </source>
</evidence>
<keyword evidence="7" id="KW-0732">Signal</keyword>
<name>A0A8S1J875_9CHLO</name>
<reference evidence="10" key="1">
    <citation type="submission" date="2020-12" db="EMBL/GenBank/DDBJ databases">
        <authorList>
            <person name="Iha C."/>
        </authorList>
    </citation>
    <scope>NUCLEOTIDE SEQUENCE</scope>
</reference>
<gene>
    <name evidence="10" type="ORF">OSTQU699_LOCUS7451</name>
</gene>
<dbReference type="SUPFAM" id="SSF55486">
    <property type="entry name" value="Metalloproteases ('zincins'), catalytic domain"/>
    <property type="match status" value="1"/>
</dbReference>
<feature type="chain" id="PRO_5035764452" description="Oligoendopeptidase F" evidence="7">
    <location>
        <begin position="40"/>
        <end position="680"/>
    </location>
</feature>
<dbReference type="InterPro" id="IPR042088">
    <property type="entry name" value="OligoPept_F_C"/>
</dbReference>
<feature type="signal peptide" evidence="7">
    <location>
        <begin position="1"/>
        <end position="39"/>
    </location>
</feature>